<evidence type="ECO:0000313" key="2">
    <source>
        <dbReference type="EMBL" id="RMX81898.1"/>
    </source>
</evidence>
<dbReference type="Gene3D" id="3.40.50.2020">
    <property type="match status" value="1"/>
</dbReference>
<dbReference type="InterPro" id="IPR000836">
    <property type="entry name" value="PRTase_dom"/>
</dbReference>
<dbReference type="Pfam" id="PF12710">
    <property type="entry name" value="HAD"/>
    <property type="match status" value="1"/>
</dbReference>
<dbReference type="GO" id="GO:0036424">
    <property type="term" value="F:L-phosphoserine phosphatase activity"/>
    <property type="evidence" value="ECO:0007669"/>
    <property type="project" value="TreeGrafter"/>
</dbReference>
<dbReference type="Gene3D" id="3.40.50.300">
    <property type="entry name" value="P-loop containing nucleotide triphosphate hydrolases"/>
    <property type="match status" value="1"/>
</dbReference>
<dbReference type="PANTHER" id="PTHR43344">
    <property type="entry name" value="PHOSPHOSERINE PHOSPHATASE"/>
    <property type="match status" value="1"/>
</dbReference>
<feature type="domain" description="Phosphoribosyltransferase" evidence="1">
    <location>
        <begin position="523"/>
        <end position="719"/>
    </location>
</feature>
<dbReference type="Proteomes" id="UP000281245">
    <property type="component" value="Unassembled WGS sequence"/>
</dbReference>
<proteinExistence type="predicted"/>
<evidence type="ECO:0000313" key="3">
    <source>
        <dbReference type="Proteomes" id="UP000281245"/>
    </source>
</evidence>
<dbReference type="SUPFAM" id="SSF52540">
    <property type="entry name" value="P-loop containing nucleoside triphosphate hydrolases"/>
    <property type="match status" value="1"/>
</dbReference>
<sequence length="726" mass="81045">MYLASLKIVSEAAGRSLFLLSSTFKIRLSPSSGIISVFTKSAQKRKMSTTQHGMAVDVSGMASSALSSSADPPVIIGIYGLPASGKTHLLNELRKVLDEYQFKFYDGSEVIERITEGGLAAFKQLDNGQKAEKRTTAINTIEEECRKEKKTGIVAGRFMLLSEDHDPVKIDTPADCETYTHIIYLNTPVKEIVDRTQKDFGRPDRNQLPMAVLEHWQNEEKTLLRKICYENRILFALADTADHKYISKLVNNLREGDAKRNTHSVLHEMDQIISKREIKPRTALLFDADKTLGIEDASHHFWVAAKESEDKNPLNDLFNSSLGYSYLAFQQAMLLYEESNEEKSLEHCKKAASCVMLRPEFVELLEEAAKYSHIAVVVITSGNGLIWDMVLEREGLEDKVKVIGGCRLSDKYVVTPAVKGAVVKRLQTAHDAAVWAFGDSEIDIPILKNADQAFVVVGPGEKRQRAMWKALQRAIDVDGLGARQLLFPESAEPWLNTRMLPTTTLEQLRESIFGTLELIEATDAPSALVLQTPMRNSVMSGNQLRQAHDRCGWYLAIHHVTQVLETEKYNIHDVHQNQTIGWRLKNEDKTVIIPIMRGGEPMAFGVSDAFPKAVFHHAKEHCEVLKKHLDGMKAVILVDAVINEGGTIAGFVKHIRQIQPDINIVVVTGVVQRDAVRGPKILTRALSGCGKVTLVTLRTSERKYKGQGATDTGDRLFNTTHILNEM</sequence>
<dbReference type="InterPro" id="IPR050582">
    <property type="entry name" value="HAD-like_SerB"/>
</dbReference>
<dbReference type="OrthoDB" id="5416609at2759"/>
<dbReference type="Pfam" id="PF13207">
    <property type="entry name" value="AAA_17"/>
    <property type="match status" value="1"/>
</dbReference>
<gene>
    <name evidence="2" type="ORF">D0869_06458</name>
</gene>
<dbReference type="GO" id="GO:0006564">
    <property type="term" value="P:L-serine biosynthetic process"/>
    <property type="evidence" value="ECO:0007669"/>
    <property type="project" value="TreeGrafter"/>
</dbReference>
<organism evidence="2 3">
    <name type="scientific">Hortaea werneckii</name>
    <name type="common">Black yeast</name>
    <name type="synonym">Cladosporium werneckii</name>
    <dbReference type="NCBI Taxonomy" id="91943"/>
    <lineage>
        <taxon>Eukaryota</taxon>
        <taxon>Fungi</taxon>
        <taxon>Dikarya</taxon>
        <taxon>Ascomycota</taxon>
        <taxon>Pezizomycotina</taxon>
        <taxon>Dothideomycetes</taxon>
        <taxon>Dothideomycetidae</taxon>
        <taxon>Mycosphaerellales</taxon>
        <taxon>Teratosphaeriaceae</taxon>
        <taxon>Hortaea</taxon>
    </lineage>
</organism>
<dbReference type="InterPro" id="IPR023214">
    <property type="entry name" value="HAD_sf"/>
</dbReference>
<dbReference type="GO" id="GO:0005737">
    <property type="term" value="C:cytoplasm"/>
    <property type="evidence" value="ECO:0007669"/>
    <property type="project" value="TreeGrafter"/>
</dbReference>
<evidence type="ECO:0000259" key="1">
    <source>
        <dbReference type="Pfam" id="PF14681"/>
    </source>
</evidence>
<dbReference type="InterPro" id="IPR027417">
    <property type="entry name" value="P-loop_NTPase"/>
</dbReference>
<comment type="caution">
    <text evidence="2">The sequence shown here is derived from an EMBL/GenBank/DDBJ whole genome shotgun (WGS) entry which is preliminary data.</text>
</comment>
<dbReference type="AlphaFoldDB" id="A0A3M6WUK8"/>
<dbReference type="PANTHER" id="PTHR43344:SF20">
    <property type="entry name" value="URACIL PHOSPHORIBOSYLTRANSFERASE"/>
    <property type="match status" value="1"/>
</dbReference>
<name>A0A3M6WUK8_HORWE</name>
<accession>A0A3M6WUK8</accession>
<dbReference type="Pfam" id="PF14681">
    <property type="entry name" value="UPRTase"/>
    <property type="match status" value="1"/>
</dbReference>
<dbReference type="InterPro" id="IPR036412">
    <property type="entry name" value="HAD-like_sf"/>
</dbReference>
<dbReference type="SUPFAM" id="SSF56784">
    <property type="entry name" value="HAD-like"/>
    <property type="match status" value="1"/>
</dbReference>
<dbReference type="Gene3D" id="3.40.50.1000">
    <property type="entry name" value="HAD superfamily/HAD-like"/>
    <property type="match status" value="1"/>
</dbReference>
<dbReference type="CDD" id="cd01427">
    <property type="entry name" value="HAD_like"/>
    <property type="match status" value="1"/>
</dbReference>
<dbReference type="EMBL" id="QWIJ01000477">
    <property type="protein sequence ID" value="RMX81898.1"/>
    <property type="molecule type" value="Genomic_DNA"/>
</dbReference>
<dbReference type="GO" id="GO:0000287">
    <property type="term" value="F:magnesium ion binding"/>
    <property type="evidence" value="ECO:0007669"/>
    <property type="project" value="TreeGrafter"/>
</dbReference>
<dbReference type="CDD" id="cd06223">
    <property type="entry name" value="PRTases_typeI"/>
    <property type="match status" value="1"/>
</dbReference>
<protein>
    <recommendedName>
        <fullName evidence="1">Phosphoribosyltransferase domain-containing protein</fullName>
    </recommendedName>
</protein>
<reference evidence="2 3" key="1">
    <citation type="journal article" date="2018" name="BMC Genomics">
        <title>Genomic evidence for intraspecific hybridization in a clonal and extremely halotolerant yeast.</title>
        <authorList>
            <person name="Gostincar C."/>
            <person name="Stajich J.E."/>
            <person name="Zupancic J."/>
            <person name="Zalar P."/>
            <person name="Gunde-Cimerman N."/>
        </authorList>
    </citation>
    <scope>NUCLEOTIDE SEQUENCE [LARGE SCALE GENOMIC DNA]</scope>
    <source>
        <strain evidence="2 3">EXF-6656</strain>
    </source>
</reference>
<dbReference type="SUPFAM" id="SSF53271">
    <property type="entry name" value="PRTase-like"/>
    <property type="match status" value="1"/>
</dbReference>
<dbReference type="InterPro" id="IPR029057">
    <property type="entry name" value="PRTase-like"/>
</dbReference>